<evidence type="ECO:0000256" key="6">
    <source>
        <dbReference type="ARBA" id="ARBA00023136"/>
    </source>
</evidence>
<dbReference type="Pfam" id="PF04290">
    <property type="entry name" value="DctQ"/>
    <property type="match status" value="1"/>
</dbReference>
<evidence type="ECO:0000256" key="4">
    <source>
        <dbReference type="ARBA" id="ARBA00022692"/>
    </source>
</evidence>
<feature type="transmembrane region" description="Helical" evidence="7">
    <location>
        <begin position="150"/>
        <end position="173"/>
    </location>
</feature>
<keyword evidence="3" id="KW-1003">Cell membrane</keyword>
<evidence type="ECO:0000313" key="9">
    <source>
        <dbReference type="EMBL" id="SFC34282.1"/>
    </source>
</evidence>
<comment type="similarity">
    <text evidence="7">Belongs to the TRAP transporter small permease family.</text>
</comment>
<reference evidence="9 10" key="1">
    <citation type="submission" date="2016-10" db="EMBL/GenBank/DDBJ databases">
        <authorList>
            <person name="de Groot N.N."/>
        </authorList>
    </citation>
    <scope>NUCLEOTIDE SEQUENCE [LARGE SCALE GENOMIC DNA]</scope>
    <source>
        <strain evidence="9 10">DSM 29619</strain>
    </source>
</reference>
<keyword evidence="5 7" id="KW-1133">Transmembrane helix</keyword>
<feature type="transmembrane region" description="Helical" evidence="7">
    <location>
        <begin position="111"/>
        <end position="130"/>
    </location>
</feature>
<evidence type="ECO:0000256" key="3">
    <source>
        <dbReference type="ARBA" id="ARBA00022475"/>
    </source>
</evidence>
<gene>
    <name evidence="9" type="ORF">SAMN05421762_0616</name>
</gene>
<comment type="subunit">
    <text evidence="7">The complex comprises the extracytoplasmic solute receptor protein and the two transmembrane proteins.</text>
</comment>
<keyword evidence="10" id="KW-1185">Reference proteome</keyword>
<dbReference type="InterPro" id="IPR055348">
    <property type="entry name" value="DctQ"/>
</dbReference>
<keyword evidence="6 7" id="KW-0472">Membrane</keyword>
<dbReference type="Proteomes" id="UP000231644">
    <property type="component" value="Unassembled WGS sequence"/>
</dbReference>
<dbReference type="OrthoDB" id="6183232at2"/>
<comment type="subcellular location">
    <subcellularLocation>
        <location evidence="7">Cell inner membrane</location>
        <topology evidence="7">Multi-pass membrane protein</topology>
    </subcellularLocation>
    <subcellularLocation>
        <location evidence="1">Cell membrane</location>
        <topology evidence="1">Multi-pass membrane protein</topology>
    </subcellularLocation>
</comment>
<dbReference type="STRING" id="517719.SAMN05421762_0616"/>
<keyword evidence="2 7" id="KW-0813">Transport</keyword>
<evidence type="ECO:0000256" key="1">
    <source>
        <dbReference type="ARBA" id="ARBA00004651"/>
    </source>
</evidence>
<feature type="transmembrane region" description="Helical" evidence="7">
    <location>
        <begin position="12"/>
        <end position="33"/>
    </location>
</feature>
<keyword evidence="7" id="KW-0997">Cell inner membrane</keyword>
<dbReference type="EMBL" id="FOLX01000001">
    <property type="protein sequence ID" value="SFC34282.1"/>
    <property type="molecule type" value="Genomic_DNA"/>
</dbReference>
<organism evidence="9 10">
    <name type="scientific">Pseudooceanicola nitratireducens</name>
    <dbReference type="NCBI Taxonomy" id="517719"/>
    <lineage>
        <taxon>Bacteria</taxon>
        <taxon>Pseudomonadati</taxon>
        <taxon>Pseudomonadota</taxon>
        <taxon>Alphaproteobacteria</taxon>
        <taxon>Rhodobacterales</taxon>
        <taxon>Paracoccaceae</taxon>
        <taxon>Pseudooceanicola</taxon>
    </lineage>
</organism>
<sequence length="193" mass="20616">MTRLFLALARLAAILGGIVLTFLILLTCVSVIGRGLNTLMHGLVDAGILGGFAQSILDAGVGPVLGDFELVEAGIAFCIFSFLPLAQITGAHATVDILVSQFPQKWIRALTTLWEVVFAVVMIVIAWKLYDGMAGKMRYNETTMLLQFPVWWAYAASFAMACVAAVVAVYVAGARVVEILSGRVILTIEGGAH</sequence>
<evidence type="ECO:0000256" key="7">
    <source>
        <dbReference type="RuleBase" id="RU369079"/>
    </source>
</evidence>
<dbReference type="AlphaFoldDB" id="A0A1I1IF60"/>
<keyword evidence="4 7" id="KW-0812">Transmembrane</keyword>
<comment type="function">
    <text evidence="7">Part of the tripartite ATP-independent periplasmic (TRAP) transport system.</text>
</comment>
<protein>
    <recommendedName>
        <fullName evidence="7">TRAP transporter small permease protein</fullName>
    </recommendedName>
</protein>
<feature type="transmembrane region" description="Helical" evidence="7">
    <location>
        <begin position="73"/>
        <end position="99"/>
    </location>
</feature>
<evidence type="ECO:0000313" key="10">
    <source>
        <dbReference type="Proteomes" id="UP000231644"/>
    </source>
</evidence>
<evidence type="ECO:0000256" key="2">
    <source>
        <dbReference type="ARBA" id="ARBA00022448"/>
    </source>
</evidence>
<dbReference type="GO" id="GO:0022857">
    <property type="term" value="F:transmembrane transporter activity"/>
    <property type="evidence" value="ECO:0007669"/>
    <property type="project" value="UniProtKB-UniRule"/>
</dbReference>
<feature type="domain" description="Tripartite ATP-independent periplasmic transporters DctQ component" evidence="8">
    <location>
        <begin position="63"/>
        <end position="170"/>
    </location>
</feature>
<accession>A0A1I1IF60</accession>
<proteinExistence type="inferred from homology"/>
<name>A0A1I1IF60_9RHOB</name>
<dbReference type="GO" id="GO:0005886">
    <property type="term" value="C:plasma membrane"/>
    <property type="evidence" value="ECO:0007669"/>
    <property type="project" value="UniProtKB-SubCell"/>
</dbReference>
<evidence type="ECO:0000256" key="5">
    <source>
        <dbReference type="ARBA" id="ARBA00022989"/>
    </source>
</evidence>
<evidence type="ECO:0000259" key="8">
    <source>
        <dbReference type="Pfam" id="PF04290"/>
    </source>
</evidence>
<dbReference type="RefSeq" id="WP_093450257.1">
    <property type="nucleotide sequence ID" value="NZ_CAXQIN010000109.1"/>
</dbReference>